<dbReference type="EMBL" id="MUJZ01039649">
    <property type="protein sequence ID" value="OTF75940.1"/>
    <property type="molecule type" value="Genomic_DNA"/>
</dbReference>
<dbReference type="PANTHER" id="PTHR43636">
    <property type="entry name" value="ELONGATION FACTOR G, MITOCHONDRIAL"/>
    <property type="match status" value="1"/>
</dbReference>
<dbReference type="InterPro" id="IPR035647">
    <property type="entry name" value="EFG_III/V"/>
</dbReference>
<dbReference type="InterPro" id="IPR000640">
    <property type="entry name" value="EFG_V-like"/>
</dbReference>
<reference evidence="7 8" key="1">
    <citation type="submission" date="2017-03" db="EMBL/GenBank/DDBJ databases">
        <title>Genome Survey of Euroglyphus maynei.</title>
        <authorList>
            <person name="Arlian L.G."/>
            <person name="Morgan M.S."/>
            <person name="Rider S.D."/>
        </authorList>
    </citation>
    <scope>NUCLEOTIDE SEQUENCE [LARGE SCALE GENOMIC DNA]</scope>
    <source>
        <strain evidence="7">Arlian Lab</strain>
        <tissue evidence="7">Whole body</tissue>
    </source>
</reference>
<protein>
    <recommendedName>
        <fullName evidence="6">Elongation factor EFG domain-containing protein</fullName>
    </recommendedName>
</protein>
<evidence type="ECO:0000313" key="8">
    <source>
        <dbReference type="Proteomes" id="UP000194236"/>
    </source>
</evidence>
<evidence type="ECO:0000256" key="1">
    <source>
        <dbReference type="ARBA" id="ARBA00022741"/>
    </source>
</evidence>
<gene>
    <name evidence="7" type="ORF">BLA29_009756</name>
</gene>
<evidence type="ECO:0000313" key="7">
    <source>
        <dbReference type="EMBL" id="OTF75940.1"/>
    </source>
</evidence>
<dbReference type="Gene3D" id="3.30.230.10">
    <property type="match status" value="1"/>
</dbReference>
<dbReference type="SUPFAM" id="SSF54980">
    <property type="entry name" value="EF-G C-terminal domain-like"/>
    <property type="match status" value="1"/>
</dbReference>
<dbReference type="PANTHER" id="PTHR43636:SF2">
    <property type="entry name" value="ELONGATION FACTOR G, MITOCHONDRIAL"/>
    <property type="match status" value="1"/>
</dbReference>
<accession>A0A1Y3B531</accession>
<dbReference type="GO" id="GO:0005739">
    <property type="term" value="C:mitochondrion"/>
    <property type="evidence" value="ECO:0007669"/>
    <property type="project" value="TreeGrafter"/>
</dbReference>
<keyword evidence="4" id="KW-0496">Mitochondrion</keyword>
<sequence length="143" mass="16649">MLSIRMILLSSWPLKELCNKVPFETGRWMVLEPIMHVEVSAPTEYQGELIGLITRRNGLLQSTNEVDNYFIANSEVPLNDMFGFATELRTLTQGKGEYTMEYSRYSPTRNDVQQDLMDKYQQELNEKTTTQQKQQSNKMSKKN</sequence>
<dbReference type="SMART" id="SM00838">
    <property type="entry name" value="EFG_C"/>
    <property type="match status" value="1"/>
</dbReference>
<keyword evidence="1" id="KW-0547">Nucleotide-binding</keyword>
<feature type="domain" description="Elongation factor EFG" evidence="6">
    <location>
        <begin position="29"/>
        <end position="116"/>
    </location>
</feature>
<organism evidence="7 8">
    <name type="scientific">Euroglyphus maynei</name>
    <name type="common">Mayne's house dust mite</name>
    <dbReference type="NCBI Taxonomy" id="6958"/>
    <lineage>
        <taxon>Eukaryota</taxon>
        <taxon>Metazoa</taxon>
        <taxon>Ecdysozoa</taxon>
        <taxon>Arthropoda</taxon>
        <taxon>Chelicerata</taxon>
        <taxon>Arachnida</taxon>
        <taxon>Acari</taxon>
        <taxon>Acariformes</taxon>
        <taxon>Sarcoptiformes</taxon>
        <taxon>Astigmata</taxon>
        <taxon>Psoroptidia</taxon>
        <taxon>Analgoidea</taxon>
        <taxon>Pyroglyphidae</taxon>
        <taxon>Pyroglyphinae</taxon>
        <taxon>Euroglyphus</taxon>
    </lineage>
</organism>
<keyword evidence="5" id="KW-0342">GTP-binding</keyword>
<keyword evidence="8" id="KW-1185">Reference proteome</keyword>
<keyword evidence="2" id="KW-0251">Elongation factor</keyword>
<comment type="caution">
    <text evidence="7">The sequence shown here is derived from an EMBL/GenBank/DDBJ whole genome shotgun (WGS) entry which is preliminary data.</text>
</comment>
<evidence type="ECO:0000256" key="3">
    <source>
        <dbReference type="ARBA" id="ARBA00022917"/>
    </source>
</evidence>
<name>A0A1Y3B531_EURMA</name>
<dbReference type="Pfam" id="PF00679">
    <property type="entry name" value="EFG_C"/>
    <property type="match status" value="1"/>
</dbReference>
<dbReference type="Proteomes" id="UP000194236">
    <property type="component" value="Unassembled WGS sequence"/>
</dbReference>
<evidence type="ECO:0000256" key="4">
    <source>
        <dbReference type="ARBA" id="ARBA00023128"/>
    </source>
</evidence>
<dbReference type="OrthoDB" id="198619at2759"/>
<dbReference type="GO" id="GO:0005525">
    <property type="term" value="F:GTP binding"/>
    <property type="evidence" value="ECO:0007669"/>
    <property type="project" value="UniProtKB-KW"/>
</dbReference>
<dbReference type="GO" id="GO:0003746">
    <property type="term" value="F:translation elongation factor activity"/>
    <property type="evidence" value="ECO:0007669"/>
    <property type="project" value="UniProtKB-KW"/>
</dbReference>
<proteinExistence type="predicted"/>
<evidence type="ECO:0000256" key="2">
    <source>
        <dbReference type="ARBA" id="ARBA00022768"/>
    </source>
</evidence>
<dbReference type="GO" id="GO:0070125">
    <property type="term" value="P:mitochondrial translational elongation"/>
    <property type="evidence" value="ECO:0007669"/>
    <property type="project" value="TreeGrafter"/>
</dbReference>
<evidence type="ECO:0000256" key="5">
    <source>
        <dbReference type="ARBA" id="ARBA00023134"/>
    </source>
</evidence>
<keyword evidence="3" id="KW-0648">Protein biosynthesis</keyword>
<dbReference type="FunFam" id="3.30.70.240:FF:000001">
    <property type="entry name" value="Elongation factor G"/>
    <property type="match status" value="1"/>
</dbReference>
<dbReference type="AlphaFoldDB" id="A0A1Y3B531"/>
<dbReference type="GO" id="GO:0003924">
    <property type="term" value="F:GTPase activity"/>
    <property type="evidence" value="ECO:0007669"/>
    <property type="project" value="TreeGrafter"/>
</dbReference>
<dbReference type="InterPro" id="IPR014721">
    <property type="entry name" value="Ribsml_uS5_D2-typ_fold_subgr"/>
</dbReference>
<dbReference type="Gene3D" id="3.30.70.240">
    <property type="match status" value="1"/>
</dbReference>
<evidence type="ECO:0000259" key="6">
    <source>
        <dbReference type="SMART" id="SM00838"/>
    </source>
</evidence>